<name>A0AAN7EEI9_QUERU</name>
<feature type="transmembrane region" description="Helical" evidence="2">
    <location>
        <begin position="896"/>
        <end position="915"/>
    </location>
</feature>
<proteinExistence type="predicted"/>
<evidence type="ECO:0008006" key="5">
    <source>
        <dbReference type="Google" id="ProtNLM"/>
    </source>
</evidence>
<dbReference type="EMBL" id="JAXUIC010000010">
    <property type="protein sequence ID" value="KAK4568691.1"/>
    <property type="molecule type" value="Genomic_DNA"/>
</dbReference>
<feature type="transmembrane region" description="Helical" evidence="2">
    <location>
        <begin position="927"/>
        <end position="944"/>
    </location>
</feature>
<feature type="transmembrane region" description="Helical" evidence="2">
    <location>
        <begin position="866"/>
        <end position="884"/>
    </location>
</feature>
<dbReference type="AlphaFoldDB" id="A0AAN7EEI9"/>
<evidence type="ECO:0000313" key="4">
    <source>
        <dbReference type="Proteomes" id="UP001324115"/>
    </source>
</evidence>
<evidence type="ECO:0000256" key="2">
    <source>
        <dbReference type="SAM" id="Phobius"/>
    </source>
</evidence>
<organism evidence="3 4">
    <name type="scientific">Quercus rubra</name>
    <name type="common">Northern red oak</name>
    <name type="synonym">Quercus borealis</name>
    <dbReference type="NCBI Taxonomy" id="3512"/>
    <lineage>
        <taxon>Eukaryota</taxon>
        <taxon>Viridiplantae</taxon>
        <taxon>Streptophyta</taxon>
        <taxon>Embryophyta</taxon>
        <taxon>Tracheophyta</taxon>
        <taxon>Spermatophyta</taxon>
        <taxon>Magnoliopsida</taxon>
        <taxon>eudicotyledons</taxon>
        <taxon>Gunneridae</taxon>
        <taxon>Pentapetalae</taxon>
        <taxon>rosids</taxon>
        <taxon>fabids</taxon>
        <taxon>Fagales</taxon>
        <taxon>Fagaceae</taxon>
        <taxon>Quercus</taxon>
    </lineage>
</organism>
<accession>A0AAN7EEI9</accession>
<dbReference type="PANTHER" id="PTHR34677:SF1">
    <property type="entry name" value="TRANSMEMBRANE PROTEIN"/>
    <property type="match status" value="1"/>
</dbReference>
<keyword evidence="2" id="KW-1133">Transmembrane helix</keyword>
<reference evidence="3 4" key="1">
    <citation type="journal article" date="2023" name="G3 (Bethesda)">
        <title>A haplotype-resolved chromosome-scale genome for Quercus rubra L. provides insights into the genetics of adaptive traits for red oak species.</title>
        <authorList>
            <person name="Kapoor B."/>
            <person name="Jenkins J."/>
            <person name="Schmutz J."/>
            <person name="Zhebentyayeva T."/>
            <person name="Kuelheim C."/>
            <person name="Coggeshall M."/>
            <person name="Heim C."/>
            <person name="Lasky J.R."/>
            <person name="Leites L."/>
            <person name="Islam-Faridi N."/>
            <person name="Romero-Severson J."/>
            <person name="DeLeo V.L."/>
            <person name="Lucas S.M."/>
            <person name="Lazic D."/>
            <person name="Gailing O."/>
            <person name="Carlson J."/>
            <person name="Staton M."/>
        </authorList>
    </citation>
    <scope>NUCLEOTIDE SEQUENCE [LARGE SCALE GENOMIC DNA]</scope>
    <source>
        <strain evidence="3">Pseudo-F2</strain>
    </source>
</reference>
<dbReference type="PANTHER" id="PTHR34677">
    <property type="match status" value="1"/>
</dbReference>
<evidence type="ECO:0000256" key="1">
    <source>
        <dbReference type="SAM" id="MobiDB-lite"/>
    </source>
</evidence>
<feature type="transmembrane region" description="Helical" evidence="2">
    <location>
        <begin position="638"/>
        <end position="659"/>
    </location>
</feature>
<keyword evidence="2" id="KW-0472">Membrane</keyword>
<sequence>MVYSEMGLLKLPLVVLLCSVFSLLSFIALCDASELTVKFLETPHAFSNLNSTKFVFVVLVGGSGACTNCNITCRLDDGFGRINASQCENGTVLCEGLQDGNHKFEVCPNGTQGVGCSSYSWTVDTVPPTANITASTDFTNALNVSINISFSEPCTGGGFVCSSVKCNLLVYGAGQVIPTSLKILQPNLQYSVLVGLSSTAQSGRVILVMDKNFCTDSAGNKFERNKNSTFTLHFDRRRSINLTTHVPRMQLQLNGETILVRATNNYKKLRVCLTFPEPVLNTSEEIKSSLKAEILYSLQMSEGSLLRLVDTKKYQGPRRFEFMVATCKFDTTVVTVSIDTSSIISRQGTSVSPVEPFAFIYDSVRPAVTLSTPPSESSRPTIMLRTPSRNWTRERNIPVLIKFVKPVFGFSHSHISIIGGKLQSFKEVQNHIYTVVIKAEQDIVSVSVPENVTGDAAGNKNEPSNVLQVMHYSVPKISHVFYGSTTGSFVVMITAAGLLTVSIASLNSIGESSSPFPSPSQSESNLFRIACHLQVIALSGWLAVRLPVEYYELTRGLRWSIPYLSLPWERETGHTRLVMGNSSLPVNVHTSKPQISEFIKLWLALVGKDYESPAETPHLNSTLDQSILDGWSDFGRNMFWLAIIGGGFINVHALLLLILNLKKKNSEEQRDYGVLTSPRFEIIIVNLGLTSICQASAAIIRGGTASEIAVGVLLLGVVSFLLLALLLFLSIGITFATLLQYEEVHQEGQGFWYQKIVRVFLVSVEGDPWRPKKQYVTILGSLYEDYRGPPKSKLSQISGGSSHTQAEAPFIQKLFGKLRIYYRLLESVIQKLCGELRIYYPLLESVRRVSLAFMAGFYEDNESSKIPITFALCINCFHLFFLVLEKPFTKKNIQLLEITAVSSEACISAIIFVLGKKKLSGKDEKKFGILMLILVLVGILPQIMNELYDLYKQIKQLDFENHFLLTGLKRASSGLTLLFSSKEFSLSRPPALKDNIADSNSKPTSVADEDTATSTSTSNQVKSPNQD</sequence>
<evidence type="ECO:0000313" key="3">
    <source>
        <dbReference type="EMBL" id="KAK4568691.1"/>
    </source>
</evidence>
<feature type="region of interest" description="Disordered" evidence="1">
    <location>
        <begin position="987"/>
        <end position="1027"/>
    </location>
</feature>
<dbReference type="Proteomes" id="UP001324115">
    <property type="component" value="Unassembled WGS sequence"/>
</dbReference>
<comment type="caution">
    <text evidence="3">The sequence shown here is derived from an EMBL/GenBank/DDBJ whole genome shotgun (WGS) entry which is preliminary data.</text>
</comment>
<keyword evidence="2" id="KW-0812">Transmembrane</keyword>
<feature type="transmembrane region" description="Helical" evidence="2">
    <location>
        <begin position="680"/>
        <end position="700"/>
    </location>
</feature>
<feature type="transmembrane region" description="Helical" evidence="2">
    <location>
        <begin position="712"/>
        <end position="739"/>
    </location>
</feature>
<protein>
    <recommendedName>
        <fullName evidence="5">Bacterial Ig-like domain-containing protein</fullName>
    </recommendedName>
</protein>
<keyword evidence="4" id="KW-1185">Reference proteome</keyword>
<gene>
    <name evidence="3" type="ORF">RGQ29_004193</name>
</gene>